<dbReference type="Proteomes" id="UP000251120">
    <property type="component" value="Chromosome"/>
</dbReference>
<evidence type="ECO:0000313" key="6">
    <source>
        <dbReference type="Proteomes" id="UP000681131"/>
    </source>
</evidence>
<dbReference type="PANTHER" id="PTHR33375:SF1">
    <property type="entry name" value="CHROMOSOME-PARTITIONING PROTEIN PARB-RELATED"/>
    <property type="match status" value="1"/>
</dbReference>
<dbReference type="GO" id="GO:0005694">
    <property type="term" value="C:chromosome"/>
    <property type="evidence" value="ECO:0007669"/>
    <property type="project" value="TreeGrafter"/>
</dbReference>
<sequence>MAKKISLANRKVNKQVHDTVGQEKKDILRAMQLQELNEQASRVGEFFELPLSLVKPDANQPRKSFKNIESLAASIKENGVIQPIIVTAKKNDGTHYIIAGERRYLASQQAGLATIPCIVRQEESDASILLLQLLENDQREGVSPFEEADALRDLIEQKNVKKAEIAKVLGREASWISMRLKIADAKSNIRALADNGVIEDVRTLYELKKFAEEMPEGAHEFVEKALANKISGSYRSAITRYRDNWKRKAEIIDNEKMDIISIKNISKDDNILRIKGARAGSKSYTYSFEITDEFKQLLFDALIK</sequence>
<dbReference type="GO" id="GO:0007059">
    <property type="term" value="P:chromosome segregation"/>
    <property type="evidence" value="ECO:0007669"/>
    <property type="project" value="TreeGrafter"/>
</dbReference>
<name>A0A2Z4XWW1_9GAMM</name>
<dbReference type="InterPro" id="IPR013741">
    <property type="entry name" value="KorB_domain"/>
</dbReference>
<dbReference type="Gene3D" id="3.90.1530.10">
    <property type="entry name" value="Conserved hypothetical protein from pyrococcus furiosus pfu- 392566-001, ParB domain"/>
    <property type="match status" value="1"/>
</dbReference>
<evidence type="ECO:0000313" key="3">
    <source>
        <dbReference type="EMBL" id="AXA33209.1"/>
    </source>
</evidence>
<dbReference type="Pfam" id="PF02195">
    <property type="entry name" value="ParB_N"/>
    <property type="match status" value="1"/>
</dbReference>
<dbReference type="Pfam" id="PF08535">
    <property type="entry name" value="KorB"/>
    <property type="match status" value="1"/>
</dbReference>
<protein>
    <submittedName>
        <fullName evidence="3">Chromosome partitioning protein ParB</fullName>
    </submittedName>
    <submittedName>
        <fullName evidence="4">ParB/RepB/Spo0J family partition protein</fullName>
    </submittedName>
</protein>
<dbReference type="PANTHER" id="PTHR33375">
    <property type="entry name" value="CHROMOSOME-PARTITIONING PROTEIN PARB-RELATED"/>
    <property type="match status" value="1"/>
</dbReference>
<comment type="similarity">
    <text evidence="1">Belongs to the ParB family.</text>
</comment>
<keyword evidence="6" id="KW-1185">Reference proteome</keyword>
<dbReference type="GO" id="GO:0003677">
    <property type="term" value="F:DNA binding"/>
    <property type="evidence" value="ECO:0007669"/>
    <property type="project" value="InterPro"/>
</dbReference>
<dbReference type="Gene3D" id="1.10.10.2830">
    <property type="match status" value="1"/>
</dbReference>
<evidence type="ECO:0000313" key="5">
    <source>
        <dbReference type="Proteomes" id="UP000251120"/>
    </source>
</evidence>
<gene>
    <name evidence="3" type="ORF">CDH04_01685</name>
    <name evidence="4" type="ORF">FZC43_01690</name>
</gene>
<dbReference type="SMART" id="SM00470">
    <property type="entry name" value="ParB"/>
    <property type="match status" value="1"/>
</dbReference>
<evidence type="ECO:0000256" key="1">
    <source>
        <dbReference type="ARBA" id="ARBA00006295"/>
    </source>
</evidence>
<dbReference type="Proteomes" id="UP000681131">
    <property type="component" value="Chromosome"/>
</dbReference>
<dbReference type="InterPro" id="IPR004437">
    <property type="entry name" value="ParB/RepB/Spo0J"/>
</dbReference>
<reference evidence="4 6" key="2">
    <citation type="submission" date="2019-08" db="EMBL/GenBank/DDBJ databases">
        <title>Complete genome sequences of Francisella adeliensis (FSC1325 and FSC1326).</title>
        <authorList>
            <person name="Ohrman C."/>
            <person name="Uneklint I."/>
            <person name="Vallesi A."/>
            <person name="Karlsson L."/>
            <person name="Sjodin A."/>
        </authorList>
    </citation>
    <scope>NUCLEOTIDE SEQUENCE [LARGE SCALE GENOMIC DNA]</scope>
    <source>
        <strain evidence="4 6">FSC1325</strain>
    </source>
</reference>
<dbReference type="EMBL" id="CP021781">
    <property type="protein sequence ID" value="AXA33209.1"/>
    <property type="molecule type" value="Genomic_DNA"/>
</dbReference>
<organism evidence="3 5">
    <name type="scientific">Francisella adeliensis</name>
    <dbReference type="NCBI Taxonomy" id="2007306"/>
    <lineage>
        <taxon>Bacteria</taxon>
        <taxon>Pseudomonadati</taxon>
        <taxon>Pseudomonadota</taxon>
        <taxon>Gammaproteobacteria</taxon>
        <taxon>Thiotrichales</taxon>
        <taxon>Francisellaceae</taxon>
        <taxon>Francisella</taxon>
    </lineage>
</organism>
<dbReference type="InterPro" id="IPR003115">
    <property type="entry name" value="ParB_N"/>
</dbReference>
<dbReference type="OrthoDB" id="9802051at2"/>
<dbReference type="InterPro" id="IPR036086">
    <property type="entry name" value="ParB/Sulfiredoxin_sf"/>
</dbReference>
<dbReference type="NCBIfam" id="TIGR00180">
    <property type="entry name" value="parB_part"/>
    <property type="match status" value="1"/>
</dbReference>
<proteinExistence type="inferred from homology"/>
<dbReference type="EMBL" id="CP043424">
    <property type="protein sequence ID" value="QIW11437.1"/>
    <property type="molecule type" value="Genomic_DNA"/>
</dbReference>
<accession>A0A2Z4XWW1</accession>
<evidence type="ECO:0000259" key="2">
    <source>
        <dbReference type="SMART" id="SM00470"/>
    </source>
</evidence>
<feature type="domain" description="ParB-like N-terminal" evidence="2">
    <location>
        <begin position="47"/>
        <end position="137"/>
    </location>
</feature>
<dbReference type="SUPFAM" id="SSF110849">
    <property type="entry name" value="ParB/Sulfiredoxin"/>
    <property type="match status" value="1"/>
</dbReference>
<reference evidence="3 5" key="1">
    <citation type="submission" date="2017-06" db="EMBL/GenBank/DDBJ databases">
        <title>Complete genome of Francisella adeliensis.</title>
        <authorList>
            <person name="Vallesi A."/>
            <person name="Sjodin A."/>
        </authorList>
    </citation>
    <scope>NUCLEOTIDE SEQUENCE [LARGE SCALE GENOMIC DNA]</scope>
    <source>
        <strain evidence="3 5">FDC440</strain>
    </source>
</reference>
<dbReference type="KEGG" id="fad:CDH04_01685"/>
<dbReference type="AlphaFoldDB" id="A0A2Z4XWW1"/>
<dbReference type="RefSeq" id="WP_112869382.1">
    <property type="nucleotide sequence ID" value="NZ_CP021781.1"/>
</dbReference>
<evidence type="ECO:0000313" key="4">
    <source>
        <dbReference type="EMBL" id="QIW11437.1"/>
    </source>
</evidence>
<dbReference type="InterPro" id="IPR050336">
    <property type="entry name" value="Chromosome_partition/occlusion"/>
</dbReference>